<feature type="domain" description="Amine oxidase" evidence="1">
    <location>
        <begin position="90"/>
        <end position="319"/>
    </location>
</feature>
<evidence type="ECO:0000259" key="1">
    <source>
        <dbReference type="Pfam" id="PF01593"/>
    </source>
</evidence>
<dbReference type="Proteomes" id="UP001221597">
    <property type="component" value="Chromosome"/>
</dbReference>
<keyword evidence="3" id="KW-1185">Reference proteome</keyword>
<dbReference type="Pfam" id="PF13450">
    <property type="entry name" value="NAD_binding_8"/>
    <property type="match status" value="1"/>
</dbReference>
<dbReference type="PANTHER" id="PTHR16128">
    <property type="entry name" value="FAD/NAD(P)-BINDING OXIDOREDUCTASE FAMILY PROTEIN"/>
    <property type="match status" value="1"/>
</dbReference>
<evidence type="ECO:0000313" key="2">
    <source>
        <dbReference type="EMBL" id="WFT74553.1"/>
    </source>
</evidence>
<accession>A0ABY8IWF9</accession>
<proteinExistence type="predicted"/>
<dbReference type="RefSeq" id="WP_283076549.1">
    <property type="nucleotide sequence ID" value="NZ_CP121671.1"/>
</dbReference>
<gene>
    <name evidence="2" type="ORF">P9989_19725</name>
</gene>
<organism evidence="2 3">
    <name type="scientific">Halobacillus naozhouensis</name>
    <dbReference type="NCBI Taxonomy" id="554880"/>
    <lineage>
        <taxon>Bacteria</taxon>
        <taxon>Bacillati</taxon>
        <taxon>Bacillota</taxon>
        <taxon>Bacilli</taxon>
        <taxon>Bacillales</taxon>
        <taxon>Bacillaceae</taxon>
        <taxon>Halobacillus</taxon>
    </lineage>
</organism>
<evidence type="ECO:0000313" key="3">
    <source>
        <dbReference type="Proteomes" id="UP001221597"/>
    </source>
</evidence>
<dbReference type="InterPro" id="IPR002937">
    <property type="entry name" value="Amino_oxidase"/>
</dbReference>
<dbReference type="Gene3D" id="3.50.50.60">
    <property type="entry name" value="FAD/NAD(P)-binding domain"/>
    <property type="match status" value="1"/>
</dbReference>
<dbReference type="Gene3D" id="3.90.660.10">
    <property type="match status" value="1"/>
</dbReference>
<dbReference type="SUPFAM" id="SSF51905">
    <property type="entry name" value="FAD/NAD(P)-binding domain"/>
    <property type="match status" value="1"/>
</dbReference>
<dbReference type="InterPro" id="IPR036188">
    <property type="entry name" value="FAD/NAD-bd_sf"/>
</dbReference>
<dbReference type="EMBL" id="CP121671">
    <property type="protein sequence ID" value="WFT74553.1"/>
    <property type="molecule type" value="Genomic_DNA"/>
</dbReference>
<dbReference type="PANTHER" id="PTHR16128:SF5">
    <property type="entry name" value="FAD_NAD(P)-BINDING OXIDOREDUCTASE FAMILY PROTEIN"/>
    <property type="match status" value="1"/>
</dbReference>
<protein>
    <submittedName>
        <fullName evidence="2">FAD-dependent oxidoreductase</fullName>
    </submittedName>
</protein>
<name>A0ABY8IWF9_9BACI</name>
<reference evidence="2 3" key="1">
    <citation type="submission" date="2023-04" db="EMBL/GenBank/DDBJ databases">
        <title>Genome sequence of Halobacillus naozhouensis KACC 21980.</title>
        <authorList>
            <person name="Kim S."/>
            <person name="Heo J."/>
            <person name="Kwon S.-W."/>
        </authorList>
    </citation>
    <scope>NUCLEOTIDE SEQUENCE [LARGE SCALE GENOMIC DNA]</scope>
    <source>
        <strain evidence="2 3">KCTC 13234</strain>
    </source>
</reference>
<dbReference type="Pfam" id="PF01593">
    <property type="entry name" value="Amino_oxidase"/>
    <property type="match status" value="1"/>
</dbReference>
<dbReference type="PRINTS" id="PR00419">
    <property type="entry name" value="ADXRDTASE"/>
</dbReference>
<sequence length="325" mass="36098">MQKYDVAIIGAGISGIVAAQKLKQAGNNVLLLEKEPEVGGRLATSVTAEGTADFGAQFFTVRTKELQREVQGWLAKGWVRRWFGEDYPRYTSVDGMGSFASRLSEGLNPVTSTTITTIEDQDNDFVLYETDGKSYKSKRILFTMPAPQTVNLMDNSSVNLEASVYKTLTNLEFQPTYVGVFQFDQPAPIAENGHIDKQLPDDVERIVDHQKKGISNTSLVSVYMTADWSASHESEDTVLEVMKKKTSPYLDFQNLVSERLKTWSCAQAATTHANSFLNIDPQGKWLVAGDAFLRPDDQAGRTRFESAFLSGQDAAAHILSNIYYH</sequence>